<dbReference type="GO" id="GO:0009279">
    <property type="term" value="C:cell outer membrane"/>
    <property type="evidence" value="ECO:0007669"/>
    <property type="project" value="UniProtKB-SubCell"/>
</dbReference>
<accession>A0A504JAR7</accession>
<evidence type="ECO:0000256" key="7">
    <source>
        <dbReference type="ARBA" id="ARBA00023237"/>
    </source>
</evidence>
<comment type="subcellular location">
    <subcellularLocation>
        <location evidence="1">Cell outer membrane</location>
    </subcellularLocation>
</comment>
<dbReference type="Pfam" id="PF02321">
    <property type="entry name" value="OEP"/>
    <property type="match status" value="2"/>
</dbReference>
<evidence type="ECO:0000313" key="8">
    <source>
        <dbReference type="EMBL" id="TPN88007.1"/>
    </source>
</evidence>
<keyword evidence="5" id="KW-0812">Transmembrane</keyword>
<dbReference type="GO" id="GO:1990281">
    <property type="term" value="C:efflux pump complex"/>
    <property type="evidence" value="ECO:0007669"/>
    <property type="project" value="TreeGrafter"/>
</dbReference>
<dbReference type="OrthoDB" id="9811587at2"/>
<sequence length="452" mass="51959">MNHNKNIIIFLLILVVNTIHAQKSWSLDDCIAYAIHHNLELKNFTYSQDENQETYRQSVRSLLPSIDADADYVKNFGRSPNPNTNVFENTEFISSDYGLNAEIDLFQGFQKMNTIKASKFLYKASNEETLHQKYMLAFRVMSAFYDIQFMEGLLAISKTQKEISQNNYDMVKRQIELGQMAKADLYQAESALITDKLSVTQSENNVTGAKLRLMQEMNLTEESSISIVTTPTKPIEEVHIEIKNEDSIYNKAKDFVPILKAQELRVEAAKKQLAAVKGNLYPSLTLFGRIRSRFVDNALIEGTDETVSFRTQLKDNTGQVVGLSLRVPISNGWSNRSRVKQQKIAKMRAENTYEIQKQEMYQLIQQLVQEGKALKTEYQQSYQRMEAQELTFEIAQKRYEKGLINAIELNQSKNLFATSQNENLQVQLRLKVNESTLDFYQGLPVFNIDKAQ</sequence>
<dbReference type="Proteomes" id="UP000315540">
    <property type="component" value="Unassembled WGS sequence"/>
</dbReference>
<dbReference type="Gene3D" id="1.20.1600.10">
    <property type="entry name" value="Outer membrane efflux proteins (OEP)"/>
    <property type="match status" value="1"/>
</dbReference>
<dbReference type="PANTHER" id="PTHR30026">
    <property type="entry name" value="OUTER MEMBRANE PROTEIN TOLC"/>
    <property type="match status" value="1"/>
</dbReference>
<dbReference type="PANTHER" id="PTHR30026:SF20">
    <property type="entry name" value="OUTER MEMBRANE PROTEIN TOLC"/>
    <property type="match status" value="1"/>
</dbReference>
<keyword evidence="3" id="KW-0813">Transport</keyword>
<name>A0A504JAR7_9FLAO</name>
<gene>
    <name evidence="8" type="ORF">FHK87_10575</name>
</gene>
<keyword evidence="9" id="KW-1185">Reference proteome</keyword>
<organism evidence="8 9">
    <name type="scientific">Aquimarina algicola</name>
    <dbReference type="NCBI Taxonomy" id="2589995"/>
    <lineage>
        <taxon>Bacteria</taxon>
        <taxon>Pseudomonadati</taxon>
        <taxon>Bacteroidota</taxon>
        <taxon>Flavobacteriia</taxon>
        <taxon>Flavobacteriales</taxon>
        <taxon>Flavobacteriaceae</taxon>
        <taxon>Aquimarina</taxon>
    </lineage>
</organism>
<dbReference type="EMBL" id="VFWZ01000002">
    <property type="protein sequence ID" value="TPN88007.1"/>
    <property type="molecule type" value="Genomic_DNA"/>
</dbReference>
<evidence type="ECO:0000256" key="5">
    <source>
        <dbReference type="ARBA" id="ARBA00022692"/>
    </source>
</evidence>
<keyword evidence="7" id="KW-0998">Cell outer membrane</keyword>
<dbReference type="InterPro" id="IPR003423">
    <property type="entry name" value="OMP_efflux"/>
</dbReference>
<protein>
    <submittedName>
        <fullName evidence="8">TolC family protein</fullName>
    </submittedName>
</protein>
<reference evidence="8 9" key="1">
    <citation type="submission" date="2019-06" db="EMBL/GenBank/DDBJ databases">
        <authorList>
            <person name="Meng X."/>
        </authorList>
    </citation>
    <scope>NUCLEOTIDE SEQUENCE [LARGE SCALE GENOMIC DNA]</scope>
    <source>
        <strain evidence="8 9">M625</strain>
    </source>
</reference>
<comment type="caution">
    <text evidence="8">The sequence shown here is derived from an EMBL/GenBank/DDBJ whole genome shotgun (WGS) entry which is preliminary data.</text>
</comment>
<dbReference type="InterPro" id="IPR051906">
    <property type="entry name" value="TolC-like"/>
</dbReference>
<keyword evidence="6" id="KW-0472">Membrane</keyword>
<proteinExistence type="inferred from homology"/>
<evidence type="ECO:0000256" key="1">
    <source>
        <dbReference type="ARBA" id="ARBA00004442"/>
    </source>
</evidence>
<comment type="similarity">
    <text evidence="2">Belongs to the outer membrane factor (OMF) (TC 1.B.17) family.</text>
</comment>
<dbReference type="GO" id="GO:0015562">
    <property type="term" value="F:efflux transmembrane transporter activity"/>
    <property type="evidence" value="ECO:0007669"/>
    <property type="project" value="InterPro"/>
</dbReference>
<evidence type="ECO:0000256" key="6">
    <source>
        <dbReference type="ARBA" id="ARBA00023136"/>
    </source>
</evidence>
<dbReference type="AlphaFoldDB" id="A0A504JAR7"/>
<evidence type="ECO:0000256" key="3">
    <source>
        <dbReference type="ARBA" id="ARBA00022448"/>
    </source>
</evidence>
<evidence type="ECO:0000256" key="2">
    <source>
        <dbReference type="ARBA" id="ARBA00007613"/>
    </source>
</evidence>
<dbReference type="GO" id="GO:0015288">
    <property type="term" value="F:porin activity"/>
    <property type="evidence" value="ECO:0007669"/>
    <property type="project" value="TreeGrafter"/>
</dbReference>
<dbReference type="SUPFAM" id="SSF56954">
    <property type="entry name" value="Outer membrane efflux proteins (OEP)"/>
    <property type="match status" value="1"/>
</dbReference>
<evidence type="ECO:0000256" key="4">
    <source>
        <dbReference type="ARBA" id="ARBA00022452"/>
    </source>
</evidence>
<evidence type="ECO:0000313" key="9">
    <source>
        <dbReference type="Proteomes" id="UP000315540"/>
    </source>
</evidence>
<keyword evidence="4" id="KW-1134">Transmembrane beta strand</keyword>